<proteinExistence type="predicted"/>
<reference evidence="3 4" key="1">
    <citation type="journal article" date="2015" name="Stand. Genomic Sci.">
        <title>Genomic Encyclopedia of Bacterial and Archaeal Type Strains, Phase III: the genomes of soil and plant-associated and newly described type strains.</title>
        <authorList>
            <person name="Whitman W.B."/>
            <person name="Woyke T."/>
            <person name="Klenk H.P."/>
            <person name="Zhou Y."/>
            <person name="Lilburn T.G."/>
            <person name="Beck B.J."/>
            <person name="De Vos P."/>
            <person name="Vandamme P."/>
            <person name="Eisen J.A."/>
            <person name="Garrity G."/>
            <person name="Hugenholtz P."/>
            <person name="Kyrpides N.C."/>
        </authorList>
    </citation>
    <scope>NUCLEOTIDE SEQUENCE [LARGE SCALE GENOMIC DNA]</scope>
    <source>
        <strain evidence="3 4">CGMCC 1.7748</strain>
    </source>
</reference>
<keyword evidence="2" id="KW-0732">Signal</keyword>
<protein>
    <submittedName>
        <fullName evidence="3">Uncharacterized protein</fullName>
    </submittedName>
</protein>
<dbReference type="RefSeq" id="WP_145075904.1">
    <property type="nucleotide sequence ID" value="NZ_VLKK01000033.1"/>
</dbReference>
<name>A0A562K1X7_SPHWJ</name>
<sequence>MKMLITAIAIAAATPVAAQTANPAGSAHTDHGTPAPDRSDKGCCCCDSPSANKADDDMKKMACCEKASGETPATQHSEHKH</sequence>
<gene>
    <name evidence="3" type="ORF">IQ35_03866</name>
</gene>
<dbReference type="AlphaFoldDB" id="A0A562K1X7"/>
<evidence type="ECO:0000256" key="2">
    <source>
        <dbReference type="SAM" id="SignalP"/>
    </source>
</evidence>
<accession>A0A562K1X7</accession>
<organism evidence="3 4">
    <name type="scientific">Sphingobium wenxiniae (strain DSM 21828 / CGMCC 1.7748 / JZ-1)</name>
    <dbReference type="NCBI Taxonomy" id="595605"/>
    <lineage>
        <taxon>Bacteria</taxon>
        <taxon>Pseudomonadati</taxon>
        <taxon>Pseudomonadota</taxon>
        <taxon>Alphaproteobacteria</taxon>
        <taxon>Sphingomonadales</taxon>
        <taxon>Sphingomonadaceae</taxon>
        <taxon>Sphingobium</taxon>
    </lineage>
</organism>
<dbReference type="EMBL" id="VLKK01000033">
    <property type="protein sequence ID" value="TWH89429.1"/>
    <property type="molecule type" value="Genomic_DNA"/>
</dbReference>
<feature type="chain" id="PRO_5022158805" evidence="2">
    <location>
        <begin position="19"/>
        <end position="81"/>
    </location>
</feature>
<feature type="signal peptide" evidence="2">
    <location>
        <begin position="1"/>
        <end position="18"/>
    </location>
</feature>
<comment type="caution">
    <text evidence="3">The sequence shown here is derived from an EMBL/GenBank/DDBJ whole genome shotgun (WGS) entry which is preliminary data.</text>
</comment>
<evidence type="ECO:0000313" key="4">
    <source>
        <dbReference type="Proteomes" id="UP000316624"/>
    </source>
</evidence>
<dbReference type="Proteomes" id="UP000316624">
    <property type="component" value="Unassembled WGS sequence"/>
</dbReference>
<evidence type="ECO:0000256" key="1">
    <source>
        <dbReference type="SAM" id="MobiDB-lite"/>
    </source>
</evidence>
<evidence type="ECO:0000313" key="3">
    <source>
        <dbReference type="EMBL" id="TWH89429.1"/>
    </source>
</evidence>
<keyword evidence="4" id="KW-1185">Reference proteome</keyword>
<feature type="region of interest" description="Disordered" evidence="1">
    <location>
        <begin position="17"/>
        <end position="42"/>
    </location>
</feature>